<proteinExistence type="predicted"/>
<dbReference type="Proteomes" id="UP001056426">
    <property type="component" value="Chromosome"/>
</dbReference>
<keyword evidence="2" id="KW-1185">Reference proteome</keyword>
<sequence length="76" mass="8613">MKNLIPTVVALIFTTGLFGQINIEDSTVQVIGYWDMNETWSASRIHESGWVIYSIETKKVVAEGTTQINERIIEIL</sequence>
<reference evidence="1" key="2">
    <citation type="submission" date="2022-06" db="EMBL/GenBank/DDBJ databases">
        <title>Xiashengella guii gen. nov. sp. nov., a bacterium isolated form anaerobic digestion tank.</title>
        <authorList>
            <person name="Huang H."/>
        </authorList>
    </citation>
    <scope>NUCLEOTIDE SEQUENCE</scope>
    <source>
        <strain evidence="1">Ai-910</strain>
    </source>
</reference>
<evidence type="ECO:0000313" key="2">
    <source>
        <dbReference type="Proteomes" id="UP001056426"/>
    </source>
</evidence>
<name>A0A9J6ZNN7_9BACT</name>
<protein>
    <submittedName>
        <fullName evidence="1">Uncharacterized protein</fullName>
    </submittedName>
</protein>
<reference evidence="1" key="1">
    <citation type="submission" date="2022-05" db="EMBL/GenBank/DDBJ databases">
        <authorList>
            <person name="Sun X."/>
        </authorList>
    </citation>
    <scope>NUCLEOTIDE SEQUENCE</scope>
    <source>
        <strain evidence="1">Ai-910</strain>
    </source>
</reference>
<dbReference type="RefSeq" id="WP_250722749.1">
    <property type="nucleotide sequence ID" value="NZ_CP098400.1"/>
</dbReference>
<gene>
    <name evidence="1" type="ORF">M9189_09670</name>
</gene>
<evidence type="ECO:0000313" key="1">
    <source>
        <dbReference type="EMBL" id="URW79119.1"/>
    </source>
</evidence>
<dbReference type="AlphaFoldDB" id="A0A9J6ZNN7"/>
<dbReference type="EMBL" id="CP098400">
    <property type="protein sequence ID" value="URW79119.1"/>
    <property type="molecule type" value="Genomic_DNA"/>
</dbReference>
<accession>A0A9J6ZNN7</accession>
<organism evidence="1 2">
    <name type="scientific">Xiashengella succiniciproducens</name>
    <dbReference type="NCBI Taxonomy" id="2949635"/>
    <lineage>
        <taxon>Bacteria</taxon>
        <taxon>Pseudomonadati</taxon>
        <taxon>Bacteroidota</taxon>
        <taxon>Bacteroidia</taxon>
        <taxon>Marinilabiliales</taxon>
        <taxon>Marinilabiliaceae</taxon>
        <taxon>Xiashengella</taxon>
    </lineage>
</organism>
<dbReference type="KEGG" id="alkq:M9189_09670"/>